<dbReference type="PROSITE" id="PS52018">
    <property type="entry name" value="DART"/>
    <property type="match status" value="1"/>
</dbReference>
<keyword evidence="9" id="KW-1185">Reference proteome</keyword>
<dbReference type="OrthoDB" id="2052979at2"/>
<feature type="binding site" evidence="6">
    <location>
        <begin position="15"/>
        <end position="17"/>
    </location>
    <ligand>
        <name>NAD(+)</name>
        <dbReference type="ChEBI" id="CHEBI:57540"/>
    </ligand>
</feature>
<comment type="caution">
    <text evidence="6">Lacks conserved residue(s) required for the propagation of feature annotation.</text>
</comment>
<comment type="similarity">
    <text evidence="6">Belongs to the DarT ADP-ribosyltransferase family.</text>
</comment>
<protein>
    <recommendedName>
        <fullName evidence="7">DarT domain-containing protein</fullName>
    </recommendedName>
</protein>
<feature type="domain" description="DarT" evidence="7">
    <location>
        <begin position="11"/>
        <end position="196"/>
    </location>
</feature>
<dbReference type="EMBL" id="CP022572">
    <property type="protein sequence ID" value="AZU60271.1"/>
    <property type="molecule type" value="Genomic_DNA"/>
</dbReference>
<keyword evidence="4 6" id="KW-0548">Nucleotidyltransferase</keyword>
<dbReference type="GO" id="GO:0003677">
    <property type="term" value="F:DNA binding"/>
    <property type="evidence" value="ECO:0007669"/>
    <property type="project" value="UniProtKB-UniRule"/>
</dbReference>
<evidence type="ECO:0000256" key="4">
    <source>
        <dbReference type="ARBA" id="ARBA00022695"/>
    </source>
</evidence>
<dbReference type="InterPro" id="IPR029494">
    <property type="entry name" value="DarT"/>
</dbReference>
<keyword evidence="3 6" id="KW-0808">Transferase</keyword>
<proteinExistence type="inferred from homology"/>
<dbReference type="AlphaFoldDB" id="A0A3T0HT99"/>
<evidence type="ECO:0000313" key="9">
    <source>
        <dbReference type="Proteomes" id="UP000282892"/>
    </source>
</evidence>
<feature type="active site" evidence="6">
    <location>
        <position position="152"/>
    </location>
</feature>
<dbReference type="RefSeq" id="WP_127484837.1">
    <property type="nucleotide sequence ID" value="NZ_CP022572.1"/>
</dbReference>
<reference evidence="8 9" key="1">
    <citation type="submission" date="2017-07" db="EMBL/GenBank/DDBJ databases">
        <title>The complete genome sequence of Bacillus mesonae strain H20-5, an efficient strain improving plant abiotic stress resistance.</title>
        <authorList>
            <person name="Kim S.Y."/>
            <person name="Song H."/>
            <person name="Sang M.K."/>
            <person name="Weon H.-Y."/>
            <person name="Song J."/>
        </authorList>
    </citation>
    <scope>NUCLEOTIDE SEQUENCE [LARGE SCALE GENOMIC DNA]</scope>
    <source>
        <strain evidence="8 9">H20-5</strain>
    </source>
</reference>
<evidence type="ECO:0000259" key="7">
    <source>
        <dbReference type="PROSITE" id="PS52018"/>
    </source>
</evidence>
<dbReference type="Proteomes" id="UP000282892">
    <property type="component" value="Chromosome"/>
</dbReference>
<evidence type="ECO:0000256" key="5">
    <source>
        <dbReference type="ARBA" id="ARBA00023125"/>
    </source>
</evidence>
<gene>
    <name evidence="8" type="ORF">CHR53_02745</name>
</gene>
<evidence type="ECO:0000256" key="3">
    <source>
        <dbReference type="ARBA" id="ARBA00022679"/>
    </source>
</evidence>
<evidence type="ECO:0000313" key="8">
    <source>
        <dbReference type="EMBL" id="AZU60271.1"/>
    </source>
</evidence>
<dbReference type="GO" id="GO:0016779">
    <property type="term" value="F:nucleotidyltransferase activity"/>
    <property type="evidence" value="ECO:0007669"/>
    <property type="project" value="UniProtKB-UniRule"/>
</dbReference>
<evidence type="ECO:0000256" key="2">
    <source>
        <dbReference type="ARBA" id="ARBA00022676"/>
    </source>
</evidence>
<dbReference type="GO" id="GO:0016757">
    <property type="term" value="F:glycosyltransferase activity"/>
    <property type="evidence" value="ECO:0007669"/>
    <property type="project" value="UniProtKB-UniRule"/>
</dbReference>
<organism evidence="8 9">
    <name type="scientific">Neobacillus mesonae</name>
    <dbReference type="NCBI Taxonomy" id="1193713"/>
    <lineage>
        <taxon>Bacteria</taxon>
        <taxon>Bacillati</taxon>
        <taxon>Bacillota</taxon>
        <taxon>Bacilli</taxon>
        <taxon>Bacillales</taxon>
        <taxon>Bacillaceae</taxon>
        <taxon>Neobacillus</taxon>
    </lineage>
</organism>
<evidence type="ECO:0000256" key="1">
    <source>
        <dbReference type="ARBA" id="ARBA00022649"/>
    </source>
</evidence>
<sequence>MQNAVNERGVRFLLHFTQASNLSSIFQHGILPITDLQSRRMLYSWNDVYRLDGCHNASCFSIEVPNYKMFYKYRKANPHLDWVVLGIKKEILWEKDCAFCVENAASISVTQTPLESRKGVQAFRRLYDEFPNKPTRMALNLHPVVPTNPQAEVLVFGSVEPSYIFSVCFEDAILRDKYKQFVPNTVNVEVQKWLYGPRHDYEYWR</sequence>
<evidence type="ECO:0000256" key="6">
    <source>
        <dbReference type="PROSITE-ProRule" id="PRU01362"/>
    </source>
</evidence>
<keyword evidence="2 6" id="KW-0328">Glycosyltransferase</keyword>
<keyword evidence="1 6" id="KW-1277">Toxin-antitoxin system</keyword>
<keyword evidence="5 6" id="KW-0238">DNA-binding</keyword>
<comment type="catalytic activity">
    <reaction evidence="6">
        <text>a thymidine in DNA + NAD(+) = an N-(ADP-alpha-D-ribosyl)-thymidine in DNA + nicotinamide + H(+)</text>
        <dbReference type="Rhea" id="RHEA:71651"/>
        <dbReference type="Rhea" id="RHEA-COMP:13556"/>
        <dbReference type="Rhea" id="RHEA-COMP:18051"/>
        <dbReference type="ChEBI" id="CHEBI:15378"/>
        <dbReference type="ChEBI" id="CHEBI:17154"/>
        <dbReference type="ChEBI" id="CHEBI:57540"/>
        <dbReference type="ChEBI" id="CHEBI:137386"/>
        <dbReference type="ChEBI" id="CHEBI:191199"/>
    </reaction>
</comment>
<name>A0A3T0HT99_9BACI</name>
<feature type="binding site" evidence="6">
    <location>
        <position position="50"/>
    </location>
    <ligand>
        <name>NAD(+)</name>
        <dbReference type="ChEBI" id="CHEBI:57540"/>
    </ligand>
</feature>
<dbReference type="Pfam" id="PF14487">
    <property type="entry name" value="DarT"/>
    <property type="match status" value="1"/>
</dbReference>
<feature type="active site" description="Proton acceptor" evidence="6">
    <location>
        <position position="50"/>
    </location>
</feature>
<dbReference type="KEGG" id="nmk:CHR53_02745"/>
<accession>A0A3T0HT99</accession>